<feature type="region of interest" description="Disordered" evidence="1">
    <location>
        <begin position="72"/>
        <end position="93"/>
    </location>
</feature>
<accession>A0A1J5IQB9</accession>
<evidence type="ECO:0000256" key="1">
    <source>
        <dbReference type="SAM" id="MobiDB-lite"/>
    </source>
</evidence>
<organism evidence="2 3">
    <name type="scientific">Candidatus Wirthbacteria bacterium CG2_30_54_11</name>
    <dbReference type="NCBI Taxonomy" id="1817892"/>
    <lineage>
        <taxon>Bacteria</taxon>
        <taxon>Candidatus Wirthbacteria</taxon>
    </lineage>
</organism>
<evidence type="ECO:0000313" key="2">
    <source>
        <dbReference type="EMBL" id="OIP96594.1"/>
    </source>
</evidence>
<reference evidence="2 3" key="1">
    <citation type="journal article" date="2016" name="Environ. Microbiol.">
        <title>Genomic resolution of a cold subsurface aquifer community provides metabolic insights for novel microbes adapted to high CO concentrations.</title>
        <authorList>
            <person name="Probst A.J."/>
            <person name="Castelle C.J."/>
            <person name="Singh A."/>
            <person name="Brown C.T."/>
            <person name="Anantharaman K."/>
            <person name="Sharon I."/>
            <person name="Hug L.A."/>
            <person name="Burstein D."/>
            <person name="Emerson J.B."/>
            <person name="Thomas B.C."/>
            <person name="Banfield J.F."/>
        </authorList>
    </citation>
    <scope>NUCLEOTIDE SEQUENCE [LARGE SCALE GENOMIC DNA]</scope>
    <source>
        <strain evidence="2">CG2_30_54_11</strain>
    </source>
</reference>
<dbReference type="AlphaFoldDB" id="A0A1J5IQB9"/>
<sequence>MSITIHSVTKPAHQPLELDPFSLIFKRCLKDDVFRRTFLADPLLTVQNEGYLMEPDDLTELKALAQKVREIEDDTTLSEPAPPTSDSNLNPPT</sequence>
<evidence type="ECO:0000313" key="3">
    <source>
        <dbReference type="Proteomes" id="UP000183245"/>
    </source>
</evidence>
<dbReference type="Proteomes" id="UP000183245">
    <property type="component" value="Unassembled WGS sequence"/>
</dbReference>
<dbReference type="EMBL" id="MNZT01000082">
    <property type="protein sequence ID" value="OIP96594.1"/>
    <property type="molecule type" value="Genomic_DNA"/>
</dbReference>
<feature type="compositionally biased region" description="Polar residues" evidence="1">
    <location>
        <begin position="84"/>
        <end position="93"/>
    </location>
</feature>
<gene>
    <name evidence="2" type="ORF">AUK40_04820</name>
</gene>
<proteinExistence type="predicted"/>
<name>A0A1J5IQB9_9BACT</name>
<protein>
    <submittedName>
        <fullName evidence="2">Uncharacterized protein</fullName>
    </submittedName>
</protein>
<comment type="caution">
    <text evidence="2">The sequence shown here is derived from an EMBL/GenBank/DDBJ whole genome shotgun (WGS) entry which is preliminary data.</text>
</comment>